<dbReference type="Proteomes" id="UP000010880">
    <property type="component" value="Chromosome"/>
</dbReference>
<evidence type="ECO:0000313" key="4">
    <source>
        <dbReference type="Proteomes" id="UP000010880"/>
    </source>
</evidence>
<dbReference type="Gene3D" id="1.20.1330.10">
    <property type="entry name" value="f41 fragment of flagellin, N-terminal domain"/>
    <property type="match status" value="1"/>
</dbReference>
<evidence type="ECO:0000256" key="1">
    <source>
        <dbReference type="ARBA" id="ARBA00020110"/>
    </source>
</evidence>
<feature type="domain" description="Flagellin N-terminal" evidence="2">
    <location>
        <begin position="3"/>
        <end position="74"/>
    </location>
</feature>
<protein>
    <recommendedName>
        <fullName evidence="1">Flagellin</fullName>
    </recommendedName>
</protein>
<dbReference type="Pfam" id="PF00669">
    <property type="entry name" value="Flagellin_N"/>
    <property type="match status" value="1"/>
</dbReference>
<dbReference type="GO" id="GO:0009288">
    <property type="term" value="C:bacterial-type flagellum"/>
    <property type="evidence" value="ECO:0007669"/>
    <property type="project" value="InterPro"/>
</dbReference>
<reference evidence="4" key="1">
    <citation type="submission" date="2012-02" db="EMBL/GenBank/DDBJ databases">
        <title>The complete genome of Halobacteroides halobius DSM 5150.</title>
        <authorList>
            <person name="Lucas S."/>
            <person name="Copeland A."/>
            <person name="Lapidus A."/>
            <person name="Glavina del Rio T."/>
            <person name="Dalin E."/>
            <person name="Tice H."/>
            <person name="Bruce D."/>
            <person name="Goodwin L."/>
            <person name="Pitluck S."/>
            <person name="Peters L."/>
            <person name="Mikhailova N."/>
            <person name="Gu W."/>
            <person name="Kyrpides N."/>
            <person name="Mavromatis K."/>
            <person name="Ivanova N."/>
            <person name="Brettin T."/>
            <person name="Detter J.C."/>
            <person name="Han C."/>
            <person name="Larimer F."/>
            <person name="Land M."/>
            <person name="Hauser L."/>
            <person name="Markowitz V."/>
            <person name="Cheng J.-F."/>
            <person name="Hugenholtz P."/>
            <person name="Woyke T."/>
            <person name="Wu D."/>
            <person name="Tindall B."/>
            <person name="Pomrenke H."/>
            <person name="Brambilla E."/>
            <person name="Klenk H.-P."/>
            <person name="Eisen J.A."/>
        </authorList>
    </citation>
    <scope>NUCLEOTIDE SEQUENCE [LARGE SCALE GENOMIC DNA]</scope>
    <source>
        <strain evidence="4">ATCC 35273 / DSM 5150 / MD-1</strain>
    </source>
</reference>
<dbReference type="InterPro" id="IPR001029">
    <property type="entry name" value="Flagellin_N"/>
</dbReference>
<keyword evidence="4" id="KW-1185">Reference proteome</keyword>
<dbReference type="InterPro" id="IPR001492">
    <property type="entry name" value="Flagellin"/>
</dbReference>
<dbReference type="RefSeq" id="WP_015326141.1">
    <property type="nucleotide sequence ID" value="NC_019978.1"/>
</dbReference>
<keyword evidence="3" id="KW-0966">Cell projection</keyword>
<dbReference type="EMBL" id="CP003359">
    <property type="protein sequence ID" value="AGB40415.1"/>
    <property type="molecule type" value="Genomic_DNA"/>
</dbReference>
<accession>L0K7A3</accession>
<organism evidence="3 4">
    <name type="scientific">Halobacteroides halobius (strain ATCC 35273 / DSM 5150 / MD-1)</name>
    <dbReference type="NCBI Taxonomy" id="748449"/>
    <lineage>
        <taxon>Bacteria</taxon>
        <taxon>Bacillati</taxon>
        <taxon>Bacillota</taxon>
        <taxon>Clostridia</taxon>
        <taxon>Halanaerobiales</taxon>
        <taxon>Halobacteroidaceae</taxon>
        <taxon>Halobacteroides</taxon>
    </lineage>
</organism>
<dbReference type="PATRIC" id="fig|748449.3.peg.393"/>
<proteinExistence type="predicted"/>
<keyword evidence="3" id="KW-0282">Flagellum</keyword>
<sequence>MIINSNLPALNALNNLKKNNKKSRENIEQLSSGKRINSAADDAAGLAVSEKMKSQMKGLGQAQKNIQDGISLLQNC</sequence>
<keyword evidence="3" id="KW-0969">Cilium</keyword>
<evidence type="ECO:0000259" key="2">
    <source>
        <dbReference type="Pfam" id="PF00669"/>
    </source>
</evidence>
<dbReference type="SUPFAM" id="SSF64518">
    <property type="entry name" value="Phase 1 flagellin"/>
    <property type="match status" value="1"/>
</dbReference>
<gene>
    <name evidence="3" type="ordered locus">Halha_0421</name>
</gene>
<evidence type="ECO:0000313" key="3">
    <source>
        <dbReference type="EMBL" id="AGB40415.1"/>
    </source>
</evidence>
<dbReference type="AlphaFoldDB" id="L0K7A3"/>
<dbReference type="KEGG" id="hhl:Halha_0421"/>
<dbReference type="eggNOG" id="COG1344">
    <property type="taxonomic scope" value="Bacteria"/>
</dbReference>
<dbReference type="HOGENOM" id="CLU_011142_6_3_9"/>
<dbReference type="STRING" id="748449.Halha_0421"/>
<dbReference type="GO" id="GO:0005198">
    <property type="term" value="F:structural molecule activity"/>
    <property type="evidence" value="ECO:0007669"/>
    <property type="project" value="InterPro"/>
</dbReference>
<dbReference type="PANTHER" id="PTHR42792">
    <property type="entry name" value="FLAGELLIN"/>
    <property type="match status" value="1"/>
</dbReference>
<name>L0K7A3_HALHC</name>
<dbReference type="PANTHER" id="PTHR42792:SF2">
    <property type="entry name" value="FLAGELLIN"/>
    <property type="match status" value="1"/>
</dbReference>